<proteinExistence type="predicted"/>
<evidence type="ECO:0000313" key="1">
    <source>
        <dbReference type="EMBL" id="AUH34484.1"/>
    </source>
</evidence>
<sequence length="74" mass="7836">MSDRGIGCPAIADARINQILGCSLKFGQRGYDSGILCRFALRAGSIAASQPALIRKTRSGRDAYAGFQEGLGIF</sequence>
<dbReference type="AlphaFoldDB" id="A0A2K9EYU1"/>
<accession>A0A2K9EYU1</accession>
<keyword evidence="2" id="KW-1185">Reference proteome</keyword>
<gene>
    <name evidence="1" type="ORF">CUV01_14785</name>
</gene>
<evidence type="ECO:0000313" key="2">
    <source>
        <dbReference type="Proteomes" id="UP000233742"/>
    </source>
</evidence>
<protein>
    <submittedName>
        <fullName evidence="1">Uncharacterized protein</fullName>
    </submittedName>
</protein>
<organism evidence="1 2">
    <name type="scientific">Paracoccus tegillarcae</name>
    <dbReference type="NCBI Taxonomy" id="1529068"/>
    <lineage>
        <taxon>Bacteria</taxon>
        <taxon>Pseudomonadati</taxon>
        <taxon>Pseudomonadota</taxon>
        <taxon>Alphaproteobacteria</taxon>
        <taxon>Rhodobacterales</taxon>
        <taxon>Paracoccaceae</taxon>
        <taxon>Paracoccus</taxon>
    </lineage>
</organism>
<dbReference type="EMBL" id="CP025408">
    <property type="protein sequence ID" value="AUH34484.1"/>
    <property type="molecule type" value="Genomic_DNA"/>
</dbReference>
<dbReference type="Proteomes" id="UP000233742">
    <property type="component" value="Chromosome"/>
</dbReference>
<reference evidence="1 2" key="1">
    <citation type="submission" date="2017-12" db="EMBL/GenBank/DDBJ databases">
        <authorList>
            <person name="Hurst M.R.H."/>
        </authorList>
    </citation>
    <scope>NUCLEOTIDE SEQUENCE [LARGE SCALE GENOMIC DNA]</scope>
    <source>
        <strain evidence="1 2">BM15</strain>
    </source>
</reference>
<dbReference type="KEGG" id="paro:CUV01_14785"/>
<name>A0A2K9EYU1_9RHOB</name>